<evidence type="ECO:0000259" key="2">
    <source>
        <dbReference type="Pfam" id="PF09992"/>
    </source>
</evidence>
<dbReference type="PANTHER" id="PTHR40446">
    <property type="entry name" value="N-ACETYLGLUCOSAMINE-1-PHOSPHODIESTER ALPHA-N-ACETYLGLUCOSAMINIDASE"/>
    <property type="match status" value="1"/>
</dbReference>
<dbReference type="Proteomes" id="UP000324781">
    <property type="component" value="Unassembled WGS sequence"/>
</dbReference>
<gene>
    <name evidence="3" type="ORF">SAMN05444373_100874</name>
</gene>
<dbReference type="EMBL" id="FQZP01000008">
    <property type="protein sequence ID" value="SHI75769.1"/>
    <property type="molecule type" value="Genomic_DNA"/>
</dbReference>
<organism evidence="3 4">
    <name type="scientific">Thermoclostridium caenicola</name>
    <dbReference type="NCBI Taxonomy" id="659425"/>
    <lineage>
        <taxon>Bacteria</taxon>
        <taxon>Bacillati</taxon>
        <taxon>Bacillota</taxon>
        <taxon>Clostridia</taxon>
        <taxon>Eubacteriales</taxon>
        <taxon>Oscillospiraceae</taxon>
        <taxon>Thermoclostridium</taxon>
    </lineage>
</organism>
<name>A0A1M6DRM6_9FIRM</name>
<proteinExistence type="predicted"/>
<evidence type="ECO:0000313" key="4">
    <source>
        <dbReference type="Proteomes" id="UP000324781"/>
    </source>
</evidence>
<evidence type="ECO:0000313" key="3">
    <source>
        <dbReference type="EMBL" id="SHI75769.1"/>
    </source>
</evidence>
<feature type="region of interest" description="Disordered" evidence="1">
    <location>
        <begin position="31"/>
        <end position="63"/>
    </location>
</feature>
<keyword evidence="4" id="KW-1185">Reference proteome</keyword>
<evidence type="ECO:0000256" key="1">
    <source>
        <dbReference type="SAM" id="MobiDB-lite"/>
    </source>
</evidence>
<dbReference type="InterPro" id="IPR018711">
    <property type="entry name" value="NAGPA"/>
</dbReference>
<dbReference type="PROSITE" id="PS51257">
    <property type="entry name" value="PROKAR_LIPOPROTEIN"/>
    <property type="match status" value="1"/>
</dbReference>
<reference evidence="3 4" key="1">
    <citation type="submission" date="2016-11" db="EMBL/GenBank/DDBJ databases">
        <authorList>
            <person name="Varghese N."/>
            <person name="Submissions S."/>
        </authorList>
    </citation>
    <scope>NUCLEOTIDE SEQUENCE [LARGE SCALE GENOMIC DNA]</scope>
    <source>
        <strain evidence="3 4">DSM 19027</strain>
    </source>
</reference>
<feature type="domain" description="Phosphodiester glycosidase" evidence="2">
    <location>
        <begin position="219"/>
        <end position="389"/>
    </location>
</feature>
<dbReference type="PANTHER" id="PTHR40446:SF2">
    <property type="entry name" value="N-ACETYLGLUCOSAMINE-1-PHOSPHODIESTER ALPHA-N-ACETYLGLUCOSAMINIDASE"/>
    <property type="match status" value="1"/>
</dbReference>
<protein>
    <recommendedName>
        <fullName evidence="2">Phosphodiester glycosidase domain-containing protein</fullName>
    </recommendedName>
</protein>
<dbReference type="Pfam" id="PF09992">
    <property type="entry name" value="NAGPA"/>
    <property type="match status" value="1"/>
</dbReference>
<dbReference type="RefSeq" id="WP_188118367.1">
    <property type="nucleotide sequence ID" value="NZ_FQZP01000008.1"/>
</dbReference>
<dbReference type="AlphaFoldDB" id="A0A1M6DRM6"/>
<accession>A0A1M6DRM6</accession>
<sequence>MKNRWINFFGLMILTIAVLWLSCPFGGSDREPSDGHFLSPAPSPAQSGSPVPAQETPDPGEPFRYEKQVLETPDGPMTMHWLEVDLKNGQVGVKPVTSHRTLFGYEYLSVMAKNTNALAAVNGGFSHPNGLPGGMIYANKTLKTPASGRFPVLFILDDGAFLADASQRIWLESGGKTLEPVFYNQYSTYGGIYVFTPIYGSTDRIEKPHLCAIVREGRIAELRSAEEPVAIPSDGLLISAVGAEAEKRLRDFAAVGREVSLNTHLDTTPLLEGEYVSAYECGSWLVRDGVNVCPDSDAWVGTLLTRAPRTAVGIKSDGTLLFVVVDGRNREISIGATGPELADLLIDRDVVQAAMLDGGASSELIIGDTIVNQPSAGRERLIASCFVVFRAE</sequence>
<feature type="compositionally biased region" description="Low complexity" evidence="1">
    <location>
        <begin position="44"/>
        <end position="53"/>
    </location>
</feature>